<organism evidence="1 2">
    <name type="scientific">Sporolactobacillus shoreicorticis</name>
    <dbReference type="NCBI Taxonomy" id="1923877"/>
    <lineage>
        <taxon>Bacteria</taxon>
        <taxon>Bacillati</taxon>
        <taxon>Bacillota</taxon>
        <taxon>Bacilli</taxon>
        <taxon>Bacillales</taxon>
        <taxon>Sporolactobacillaceae</taxon>
        <taxon>Sporolactobacillus</taxon>
    </lineage>
</organism>
<name>A0ABW5S6K4_9BACL</name>
<comment type="caution">
    <text evidence="1">The sequence shown here is derived from an EMBL/GenBank/DDBJ whole genome shotgun (WGS) entry which is preliminary data.</text>
</comment>
<sequence>MKKKVLRNGWTIFIDENEFKSIIDKNKVFLFYDDLKVVSEFEITTESVVVKSIFYRVKIYFSSTNKTLIIS</sequence>
<accession>A0ABW5S6K4</accession>
<keyword evidence="2" id="KW-1185">Reference proteome</keyword>
<evidence type="ECO:0000313" key="1">
    <source>
        <dbReference type="EMBL" id="MFD2695033.1"/>
    </source>
</evidence>
<protein>
    <submittedName>
        <fullName evidence="1">Uncharacterized protein</fullName>
    </submittedName>
</protein>
<dbReference type="RefSeq" id="WP_253064775.1">
    <property type="nucleotide sequence ID" value="NZ_JAMXWM010000031.1"/>
</dbReference>
<dbReference type="EMBL" id="JBHUMQ010000034">
    <property type="protein sequence ID" value="MFD2695033.1"/>
    <property type="molecule type" value="Genomic_DNA"/>
</dbReference>
<proteinExistence type="predicted"/>
<reference evidence="2" key="1">
    <citation type="journal article" date="2019" name="Int. J. Syst. Evol. Microbiol.">
        <title>The Global Catalogue of Microorganisms (GCM) 10K type strain sequencing project: providing services to taxonomists for standard genome sequencing and annotation.</title>
        <authorList>
            <consortium name="The Broad Institute Genomics Platform"/>
            <consortium name="The Broad Institute Genome Sequencing Center for Infectious Disease"/>
            <person name="Wu L."/>
            <person name="Ma J."/>
        </authorList>
    </citation>
    <scope>NUCLEOTIDE SEQUENCE [LARGE SCALE GENOMIC DNA]</scope>
    <source>
        <strain evidence="2">TISTR 2466</strain>
    </source>
</reference>
<evidence type="ECO:0000313" key="2">
    <source>
        <dbReference type="Proteomes" id="UP001597399"/>
    </source>
</evidence>
<dbReference type="Proteomes" id="UP001597399">
    <property type="component" value="Unassembled WGS sequence"/>
</dbReference>
<gene>
    <name evidence="1" type="ORF">ACFSUE_15560</name>
</gene>